<accession>A0A8D8I6W2</accession>
<feature type="region of interest" description="Disordered" evidence="1">
    <location>
        <begin position="75"/>
        <end position="95"/>
    </location>
</feature>
<protein>
    <submittedName>
        <fullName evidence="2">(northern house mosquito) hypothetical protein</fullName>
    </submittedName>
</protein>
<evidence type="ECO:0000256" key="1">
    <source>
        <dbReference type="SAM" id="MobiDB-lite"/>
    </source>
</evidence>
<organism evidence="2">
    <name type="scientific">Culex pipiens</name>
    <name type="common">House mosquito</name>
    <dbReference type="NCBI Taxonomy" id="7175"/>
    <lineage>
        <taxon>Eukaryota</taxon>
        <taxon>Metazoa</taxon>
        <taxon>Ecdysozoa</taxon>
        <taxon>Arthropoda</taxon>
        <taxon>Hexapoda</taxon>
        <taxon>Insecta</taxon>
        <taxon>Pterygota</taxon>
        <taxon>Neoptera</taxon>
        <taxon>Endopterygota</taxon>
        <taxon>Diptera</taxon>
        <taxon>Nematocera</taxon>
        <taxon>Culicoidea</taxon>
        <taxon>Culicidae</taxon>
        <taxon>Culicinae</taxon>
        <taxon>Culicini</taxon>
        <taxon>Culex</taxon>
        <taxon>Culex</taxon>
    </lineage>
</organism>
<dbReference type="EMBL" id="HBUE01341906">
    <property type="protein sequence ID" value="CAG6598919.1"/>
    <property type="molecule type" value="Transcribed_RNA"/>
</dbReference>
<proteinExistence type="predicted"/>
<evidence type="ECO:0000313" key="2">
    <source>
        <dbReference type="EMBL" id="CAG6546736.1"/>
    </source>
</evidence>
<dbReference type="AlphaFoldDB" id="A0A8D8I6W2"/>
<dbReference type="EMBL" id="HBUE01235002">
    <property type="protein sequence ID" value="CAG6546736.1"/>
    <property type="molecule type" value="Transcribed_RNA"/>
</dbReference>
<sequence length="169" mass="19255">MCAAWSPTSVTCRMNWQESRDERPSWIYSESLWKGTFNACRWLCKRRIAPSETSKRDWRTCKDPALNSKIAVQHSRVPSTNLRNASRRRQSPKRNFAEKSPVFIGTTPTKGTRSPWVRTSSSSCRRISPTAKTSAVSCRNAWTRLNTASTSCAEITNHLKTKRSGCRNI</sequence>
<reference evidence="2" key="1">
    <citation type="submission" date="2021-05" db="EMBL/GenBank/DDBJ databases">
        <authorList>
            <person name="Alioto T."/>
            <person name="Alioto T."/>
            <person name="Gomez Garrido J."/>
        </authorList>
    </citation>
    <scope>NUCLEOTIDE SEQUENCE</scope>
</reference>
<name>A0A8D8I6W2_CULPI</name>